<keyword evidence="1" id="KW-0812">Transmembrane</keyword>
<keyword evidence="1" id="KW-1133">Transmembrane helix</keyword>
<keyword evidence="1" id="KW-0472">Membrane</keyword>
<evidence type="ECO:0000313" key="4">
    <source>
        <dbReference type="Proteomes" id="UP001368318"/>
    </source>
</evidence>
<dbReference type="EMBL" id="CP136924">
    <property type="protein sequence ID" value="WXA02437.1"/>
    <property type="molecule type" value="Genomic_DNA"/>
</dbReference>
<dbReference type="RefSeq" id="WP_338731401.1">
    <property type="nucleotide sequence ID" value="NZ_CP136924.1"/>
</dbReference>
<dbReference type="Proteomes" id="UP001368318">
    <property type="component" value="Chromosome"/>
</dbReference>
<evidence type="ECO:0000313" key="2">
    <source>
        <dbReference type="EMBL" id="WXA02437.1"/>
    </source>
</evidence>
<feature type="transmembrane region" description="Helical" evidence="1">
    <location>
        <begin position="35"/>
        <end position="54"/>
    </location>
</feature>
<organism evidence="2 4">
    <name type="scientific">Mangrovimonas cancribranchiae</name>
    <dbReference type="NCBI Taxonomy" id="3080055"/>
    <lineage>
        <taxon>Bacteria</taxon>
        <taxon>Pseudomonadati</taxon>
        <taxon>Bacteroidota</taxon>
        <taxon>Flavobacteriia</taxon>
        <taxon>Flavobacteriales</taxon>
        <taxon>Flavobacteriaceae</taxon>
        <taxon>Mangrovimonas</taxon>
    </lineage>
</organism>
<feature type="transmembrane region" description="Helical" evidence="1">
    <location>
        <begin position="6"/>
        <end position="23"/>
    </location>
</feature>
<gene>
    <name evidence="3" type="ORF">R3L15_09725</name>
    <name evidence="2" type="ORF">R3L16_11860</name>
</gene>
<evidence type="ECO:0000256" key="1">
    <source>
        <dbReference type="SAM" id="Phobius"/>
    </source>
</evidence>
<name>A0AAU6NXW6_9FLAO</name>
<dbReference type="AlphaFoldDB" id="A0AAU6NXW6"/>
<feature type="transmembrane region" description="Helical" evidence="1">
    <location>
        <begin position="87"/>
        <end position="106"/>
    </location>
</feature>
<reference evidence="2 4" key="1">
    <citation type="submission" date="2023-10" db="EMBL/GenBank/DDBJ databases">
        <title>Culture-based analysis of two novel bacteria associated with mangrove crab gills.</title>
        <authorList>
            <person name="Yang X."/>
            <person name="Garuglieri E."/>
            <person name="Van Goethem M.W."/>
            <person name="Fusi M."/>
            <person name="Marasco R."/>
            <person name="Daffonchio D.G."/>
        </authorList>
    </citation>
    <scope>NUCLEOTIDE SEQUENCE [LARGE SCALE GENOMIC DNA]</scope>
    <source>
        <strain evidence="3">UG2-1</strain>
        <strain evidence="2">UG2-2</strain>
        <strain evidence="4">UG2_2</strain>
    </source>
</reference>
<evidence type="ECO:0000313" key="3">
    <source>
        <dbReference type="EMBL" id="WXA12401.1"/>
    </source>
</evidence>
<dbReference type="KEGG" id="mcaa:R3L15_09725"/>
<feature type="transmembrane region" description="Helical" evidence="1">
    <location>
        <begin position="60"/>
        <end position="78"/>
    </location>
</feature>
<proteinExistence type="predicted"/>
<protein>
    <submittedName>
        <fullName evidence="2">Uncharacterized protein</fullName>
    </submittedName>
</protein>
<sequence>MIFILIFFGILIGLNLIPELIKKEYPKTEKIIARIVLYTTLIFLILILLSLVGITFKGQYTNTIIGLTFLISSLIYFATNKNTRNKIISIVILFPLILVGFYFQFFNQNLGTYKVNDELNIKISQEGFLACGEIIRLTKSKLLIFEKELIYDSNQCLRGIDRIETIEFNDKRAEFLIYHNGEMDSENPYHYEIENKNVW</sequence>
<dbReference type="EMBL" id="CP136925">
    <property type="protein sequence ID" value="WXA12401.1"/>
    <property type="molecule type" value="Genomic_DNA"/>
</dbReference>
<accession>A0AAU6NXW6</accession>
<keyword evidence="4" id="KW-1185">Reference proteome</keyword>